<name>A0ACB8IRS3_CITSI</name>
<proteinExistence type="predicted"/>
<keyword evidence="2" id="KW-1185">Reference proteome</keyword>
<reference evidence="2" key="1">
    <citation type="journal article" date="2023" name="Hortic. Res.">
        <title>A chromosome-level phased genome enabling allele-level studies in sweet orange: a case study on citrus Huanglongbing tolerance.</title>
        <authorList>
            <person name="Wu B."/>
            <person name="Yu Q."/>
            <person name="Deng Z."/>
            <person name="Duan Y."/>
            <person name="Luo F."/>
            <person name="Gmitter F. Jr."/>
        </authorList>
    </citation>
    <scope>NUCLEOTIDE SEQUENCE [LARGE SCALE GENOMIC DNA]</scope>
    <source>
        <strain evidence="2">cv. Valencia</strain>
    </source>
</reference>
<dbReference type="EMBL" id="CM039177">
    <property type="protein sequence ID" value="KAH9699683.1"/>
    <property type="molecule type" value="Genomic_DNA"/>
</dbReference>
<dbReference type="Proteomes" id="UP000829398">
    <property type="component" value="Chromosome 8"/>
</dbReference>
<evidence type="ECO:0000313" key="2">
    <source>
        <dbReference type="Proteomes" id="UP000829398"/>
    </source>
</evidence>
<accession>A0ACB8IRS3</accession>
<gene>
    <name evidence="1" type="ORF">KPL71_024458</name>
</gene>
<evidence type="ECO:0000313" key="1">
    <source>
        <dbReference type="EMBL" id="KAH9699683.1"/>
    </source>
</evidence>
<comment type="caution">
    <text evidence="1">The sequence shown here is derived from an EMBL/GenBank/DDBJ whole genome shotgun (WGS) entry which is preliminary data.</text>
</comment>
<protein>
    <submittedName>
        <fullName evidence="1">Mechanosensitive ion channel protein 1</fullName>
    </submittedName>
</protein>
<organism evidence="1 2">
    <name type="scientific">Citrus sinensis</name>
    <name type="common">Sweet orange</name>
    <name type="synonym">Citrus aurantium var. sinensis</name>
    <dbReference type="NCBI Taxonomy" id="2711"/>
    <lineage>
        <taxon>Eukaryota</taxon>
        <taxon>Viridiplantae</taxon>
        <taxon>Streptophyta</taxon>
        <taxon>Embryophyta</taxon>
        <taxon>Tracheophyta</taxon>
        <taxon>Spermatophyta</taxon>
        <taxon>Magnoliopsida</taxon>
        <taxon>eudicotyledons</taxon>
        <taxon>Gunneridae</taxon>
        <taxon>Pentapetalae</taxon>
        <taxon>rosids</taxon>
        <taxon>malvids</taxon>
        <taxon>Sapindales</taxon>
        <taxon>Rutaceae</taxon>
        <taxon>Aurantioideae</taxon>
        <taxon>Citrus</taxon>
    </lineage>
</organism>
<sequence>MAGVRFSILKSLCSSSIYPSFKPRLLHTSNSYFKLARYAEQKHVKLSCAVVNNNYDNSRLHSALNSINNQLKVHGFAPIGKTQCHKANAVSSYLPTSKNFCSRRLATFASISPFLGHRSYSSFFGSKTDKSTEIDVPAASSGSETDVSNHGIVGSDSFDKIKDAWKSVVDGVSYTGQKAKDELSPQIEQLLDAHPYLRDVIVPVSCYLTGTVLAWVVMPRVLRRFHKYAIQGPVSLLSGGLSIEQVPYEKSFWGALEDPVRYLITFMAFVQIGMMVAPTTIASQYLAQAWRGAVILSFVWFLHRWKTNVFTRALASQSIAGLDREKMLALDRISSVGLFVIGLMALAEACGVAVQSILTVGGIGGVATAFASRDVLGNVLSGLSMQFSKPFSLGDTIKAGSVEGQVVEMGLTTTTLLSAEKFPVIVPNSMFSSQVIVNKSRAPWRALVIRIPMQIDDLDKVPQISDDVKSMLRSNTKVFLGKEAPYCFLSQIEKLEHGGYVIRLKFKNCTLQISSGQYYWLFFPALFCVPWPTHALYLPAKSDPLSEYDLIGRFLCAVFLKLGEAMMDHCQNKVANCLRKDDSIKGKTAVEGLCKGS</sequence>